<dbReference type="InterPro" id="IPR011051">
    <property type="entry name" value="RmlC_Cupin_sf"/>
</dbReference>
<gene>
    <name evidence="2" type="ORF">H9943_01075</name>
</gene>
<dbReference type="PANTHER" id="PTHR37694:SF1">
    <property type="entry name" value="SLR8022 PROTEIN"/>
    <property type="match status" value="1"/>
</dbReference>
<comment type="caution">
    <text evidence="2">The sequence shown here is derived from an EMBL/GenBank/DDBJ whole genome shotgun (WGS) entry which is preliminary data.</text>
</comment>
<feature type="domain" description="Cupin type-2" evidence="1">
    <location>
        <begin position="41"/>
        <end position="108"/>
    </location>
</feature>
<sequence>MYLKNIEGQTVLDLAKELTVQQGQIVSKTLVQNSYVGITLFAFSKNEEISTHTSTGDAMVQVLEGTGCFTVGEQEYEVSQGQSLVMPAEIPHAVYAQTDFKMLLTVVFPTK</sequence>
<dbReference type="Proteomes" id="UP000824209">
    <property type="component" value="Unassembled WGS sequence"/>
</dbReference>
<dbReference type="InterPro" id="IPR014710">
    <property type="entry name" value="RmlC-like_jellyroll"/>
</dbReference>
<dbReference type="Pfam" id="PF07883">
    <property type="entry name" value="Cupin_2"/>
    <property type="match status" value="1"/>
</dbReference>
<accession>A0A9D2M1R1</accession>
<dbReference type="CDD" id="cd02230">
    <property type="entry name" value="cupin_HP0902-like"/>
    <property type="match status" value="1"/>
</dbReference>
<protein>
    <submittedName>
        <fullName evidence="2">Cupin domain-containing protein</fullName>
    </submittedName>
</protein>
<dbReference type="SUPFAM" id="SSF51182">
    <property type="entry name" value="RmlC-like cupins"/>
    <property type="match status" value="1"/>
</dbReference>
<reference evidence="2" key="2">
    <citation type="submission" date="2021-04" db="EMBL/GenBank/DDBJ databases">
        <authorList>
            <person name="Gilroy R."/>
        </authorList>
    </citation>
    <scope>NUCLEOTIDE SEQUENCE</scope>
    <source>
        <strain evidence="2">ChiBcec8-14828</strain>
    </source>
</reference>
<dbReference type="Gene3D" id="2.60.120.10">
    <property type="entry name" value="Jelly Rolls"/>
    <property type="match status" value="1"/>
</dbReference>
<name>A0A9D2M1R1_9FIRM</name>
<dbReference type="AlphaFoldDB" id="A0A9D2M1R1"/>
<dbReference type="InterPro" id="IPR013096">
    <property type="entry name" value="Cupin_2"/>
</dbReference>
<organism evidence="2 3">
    <name type="scientific">Candidatus Ruthenibacterium avium</name>
    <dbReference type="NCBI Taxonomy" id="2838751"/>
    <lineage>
        <taxon>Bacteria</taxon>
        <taxon>Bacillati</taxon>
        <taxon>Bacillota</taxon>
        <taxon>Clostridia</taxon>
        <taxon>Eubacteriales</taxon>
        <taxon>Oscillospiraceae</taxon>
        <taxon>Ruthenibacterium</taxon>
    </lineage>
</organism>
<dbReference type="PANTHER" id="PTHR37694">
    <property type="entry name" value="SLR8022 PROTEIN"/>
    <property type="match status" value="1"/>
</dbReference>
<reference evidence="2" key="1">
    <citation type="journal article" date="2021" name="PeerJ">
        <title>Extensive microbial diversity within the chicken gut microbiome revealed by metagenomics and culture.</title>
        <authorList>
            <person name="Gilroy R."/>
            <person name="Ravi A."/>
            <person name="Getino M."/>
            <person name="Pursley I."/>
            <person name="Horton D.L."/>
            <person name="Alikhan N.F."/>
            <person name="Baker D."/>
            <person name="Gharbi K."/>
            <person name="Hall N."/>
            <person name="Watson M."/>
            <person name="Adriaenssens E.M."/>
            <person name="Foster-Nyarko E."/>
            <person name="Jarju S."/>
            <person name="Secka A."/>
            <person name="Antonio M."/>
            <person name="Oren A."/>
            <person name="Chaudhuri R.R."/>
            <person name="La Ragione R."/>
            <person name="Hildebrand F."/>
            <person name="Pallen M.J."/>
        </authorList>
    </citation>
    <scope>NUCLEOTIDE SEQUENCE</scope>
    <source>
        <strain evidence="2">ChiBcec8-14828</strain>
    </source>
</reference>
<proteinExistence type="predicted"/>
<evidence type="ECO:0000313" key="3">
    <source>
        <dbReference type="Proteomes" id="UP000824209"/>
    </source>
</evidence>
<dbReference type="EMBL" id="DWYA01000011">
    <property type="protein sequence ID" value="HJB38969.1"/>
    <property type="molecule type" value="Genomic_DNA"/>
</dbReference>
<evidence type="ECO:0000313" key="2">
    <source>
        <dbReference type="EMBL" id="HJB38969.1"/>
    </source>
</evidence>
<evidence type="ECO:0000259" key="1">
    <source>
        <dbReference type="Pfam" id="PF07883"/>
    </source>
</evidence>